<keyword evidence="3" id="KW-1185">Reference proteome</keyword>
<evidence type="ECO:0000313" key="2">
    <source>
        <dbReference type="EMBL" id="CAD8066391.1"/>
    </source>
</evidence>
<dbReference type="EMBL" id="CAJJDN010000021">
    <property type="protein sequence ID" value="CAD8066391.1"/>
    <property type="molecule type" value="Genomic_DNA"/>
</dbReference>
<dbReference type="Proteomes" id="UP000692954">
    <property type="component" value="Unassembled WGS sequence"/>
</dbReference>
<evidence type="ECO:0008006" key="4">
    <source>
        <dbReference type="Google" id="ProtNLM"/>
    </source>
</evidence>
<accession>A0A8S1LJ42</accession>
<organism evidence="2 3">
    <name type="scientific">Paramecium sonneborni</name>
    <dbReference type="NCBI Taxonomy" id="65129"/>
    <lineage>
        <taxon>Eukaryota</taxon>
        <taxon>Sar</taxon>
        <taxon>Alveolata</taxon>
        <taxon>Ciliophora</taxon>
        <taxon>Intramacronucleata</taxon>
        <taxon>Oligohymenophorea</taxon>
        <taxon>Peniculida</taxon>
        <taxon>Parameciidae</taxon>
        <taxon>Paramecium</taxon>
    </lineage>
</organism>
<gene>
    <name evidence="2" type="ORF">PSON_ATCC_30995.1.T0210310</name>
</gene>
<proteinExistence type="predicted"/>
<protein>
    <recommendedName>
        <fullName evidence="4">Mini antigen</fullName>
    </recommendedName>
</protein>
<name>A0A8S1LJ42_9CILI</name>
<reference evidence="2" key="1">
    <citation type="submission" date="2021-01" db="EMBL/GenBank/DDBJ databases">
        <authorList>
            <consortium name="Genoscope - CEA"/>
            <person name="William W."/>
        </authorList>
    </citation>
    <scope>NUCLEOTIDE SEQUENCE</scope>
</reference>
<feature type="chain" id="PRO_5035719183" description="Mini antigen" evidence="1">
    <location>
        <begin position="17"/>
        <end position="291"/>
    </location>
</feature>
<sequence length="291" mass="32279">MKLFLILISLSFSIQGISLKLNQVGGCTCAMASVQTECIPSTCDWDTTTSKCINKSCDKFTMEMCDQLPDYLKCAWKDNSCQTFTKCSDYSYSDGFKCFRVGPCQAIFKKNTAGLYQCTDKTNDSMHSIDSCIGIDQEGCIETVQNDGKVCYWNPNTSTCEAWSNSACSNFDNTAQSACPKFSCDYNTATGKCTTRTCNTIAIDTACTMVWDITQQVATQCKWANSNCMEFDYATLTQSTCLMGSNLSYKWNSSTSKCEVCVQPKNDEDTDDTSFTIQIQGLFALLIFIII</sequence>
<dbReference type="OrthoDB" id="292406at2759"/>
<evidence type="ECO:0000256" key="1">
    <source>
        <dbReference type="SAM" id="SignalP"/>
    </source>
</evidence>
<keyword evidence="1" id="KW-0732">Signal</keyword>
<comment type="caution">
    <text evidence="2">The sequence shown here is derived from an EMBL/GenBank/DDBJ whole genome shotgun (WGS) entry which is preliminary data.</text>
</comment>
<dbReference type="AlphaFoldDB" id="A0A8S1LJ42"/>
<evidence type="ECO:0000313" key="3">
    <source>
        <dbReference type="Proteomes" id="UP000692954"/>
    </source>
</evidence>
<feature type="signal peptide" evidence="1">
    <location>
        <begin position="1"/>
        <end position="16"/>
    </location>
</feature>